<organism evidence="2 3">
    <name type="scientific">Bacillus taeanensis</name>
    <dbReference type="NCBI Taxonomy" id="273032"/>
    <lineage>
        <taxon>Bacteria</taxon>
        <taxon>Bacillati</taxon>
        <taxon>Bacillota</taxon>
        <taxon>Bacilli</taxon>
        <taxon>Bacillales</taxon>
        <taxon>Bacillaceae</taxon>
        <taxon>Bacillus</taxon>
    </lineage>
</organism>
<dbReference type="EMBL" id="QOCW01000009">
    <property type="protein sequence ID" value="RBW69619.1"/>
    <property type="molecule type" value="Genomic_DNA"/>
</dbReference>
<protein>
    <recommendedName>
        <fullName evidence="1">Peptidoglycan binding-like domain-containing protein</fullName>
    </recommendedName>
</protein>
<accession>A0A366XXW9</accession>
<evidence type="ECO:0000259" key="1">
    <source>
        <dbReference type="Pfam" id="PF01471"/>
    </source>
</evidence>
<evidence type="ECO:0000313" key="2">
    <source>
        <dbReference type="EMBL" id="RBW69619.1"/>
    </source>
</evidence>
<evidence type="ECO:0000313" key="3">
    <source>
        <dbReference type="Proteomes" id="UP000253314"/>
    </source>
</evidence>
<comment type="caution">
    <text evidence="2">The sequence shown here is derived from an EMBL/GenBank/DDBJ whole genome shotgun (WGS) entry which is preliminary data.</text>
</comment>
<reference evidence="2 3" key="1">
    <citation type="submission" date="2018-07" db="EMBL/GenBank/DDBJ databases">
        <title>Lottiidibacillus patelloidae gen. nov., sp. nov., isolated from the intestinal tract of a marine limpet and the reclassification of B. taeanensis BH030017T, B. algicola KMM 3737T and B. hwajinpoensis SW-72T as genus Lottiidibacillus.</title>
        <authorList>
            <person name="Liu R."/>
            <person name="Huang Z."/>
        </authorList>
    </citation>
    <scope>NUCLEOTIDE SEQUENCE [LARGE SCALE GENOMIC DNA]</scope>
    <source>
        <strain evidence="2 3">BH030017</strain>
    </source>
</reference>
<name>A0A366XXW9_9BACI</name>
<dbReference type="OrthoDB" id="2933491at2"/>
<feature type="domain" description="Peptidoglycan binding-like" evidence="1">
    <location>
        <begin position="384"/>
        <end position="451"/>
    </location>
</feature>
<keyword evidence="3" id="KW-1185">Reference proteome</keyword>
<dbReference type="InterPro" id="IPR036365">
    <property type="entry name" value="PGBD-like_sf"/>
</dbReference>
<dbReference type="AlphaFoldDB" id="A0A366XXW9"/>
<dbReference type="RefSeq" id="WP_113806005.1">
    <property type="nucleotide sequence ID" value="NZ_QOCW01000009.1"/>
</dbReference>
<proteinExistence type="predicted"/>
<dbReference type="InterPro" id="IPR002477">
    <property type="entry name" value="Peptidoglycan-bd-like"/>
</dbReference>
<dbReference type="SUPFAM" id="SSF47090">
    <property type="entry name" value="PGBD-like"/>
    <property type="match status" value="1"/>
</dbReference>
<sequence length="534" mass="61171">MEVTTTTGELIVSIYQEGDLSPISGVQVEISDMNGNIIRHLQTDEFGNIQTITLPALTNNTRSEIAGGVQSTQGKYIVTVKHPNYEPVRVEGVQIFEGSKAIPEIHLSSSRSEEMAPIKTIKIEDSKPTGVKRPENPFNIAELSINPESFYNTYKFASGYEPSLDPGSFYSTYEFAPESEPSPPPQIGLVIPENLTLQLVRKRINGRIRPARKIVLPFVDYIKGVLHKEINGFTEDEAIRSNVIAVVSFTLNRYYTEHYRRQNKEYHITDDTGVDQNYDENHLVNAQEPLVRNIEEFFTKYIEYPGNHFFPFLAQYCSGTRGVSCAYKKWLEQTPSRAMANRGKTHTEIIKHYYGRNFDITSAAQIVINNEIYSFISPMKLGDSGETVPIIQHYLDVIGKKYDKEILSAAIEENGQFGEKTDKAVRLFQEHFMRLSPEKVNGVIDQKTWYVILTRYLTIINNRNERNVESTPTHIPFASRPIGKTNLQRSNPPGAFWPNPQYGLVCKTFHTPYGPRQYCYYTYYWEIYHPYYQG</sequence>
<dbReference type="Pfam" id="PF01471">
    <property type="entry name" value="PG_binding_1"/>
    <property type="match status" value="1"/>
</dbReference>
<gene>
    <name evidence="2" type="ORF">DS031_10345</name>
</gene>
<dbReference type="Proteomes" id="UP000253314">
    <property type="component" value="Unassembled WGS sequence"/>
</dbReference>
<dbReference type="Gene3D" id="1.10.101.10">
    <property type="entry name" value="PGBD-like superfamily/PGBD"/>
    <property type="match status" value="1"/>
</dbReference>
<dbReference type="InterPro" id="IPR036366">
    <property type="entry name" value="PGBDSf"/>
</dbReference>